<evidence type="ECO:0000313" key="3">
    <source>
        <dbReference type="Proteomes" id="UP001374893"/>
    </source>
</evidence>
<feature type="domain" description="VOC" evidence="1">
    <location>
        <begin position="5"/>
        <end position="123"/>
    </location>
</feature>
<dbReference type="PANTHER" id="PTHR33993:SF2">
    <property type="entry name" value="VOC DOMAIN-CONTAINING PROTEIN"/>
    <property type="match status" value="1"/>
</dbReference>
<dbReference type="Gene3D" id="3.10.180.10">
    <property type="entry name" value="2,3-Dihydroxybiphenyl 1,2-Dioxygenase, domain 1"/>
    <property type="match status" value="1"/>
</dbReference>
<name>A0ABM7RFS4_9BACT</name>
<organism evidence="2 3">
    <name type="scientific">Haloferula helveola</name>
    <dbReference type="NCBI Taxonomy" id="490095"/>
    <lineage>
        <taxon>Bacteria</taxon>
        <taxon>Pseudomonadati</taxon>
        <taxon>Verrucomicrobiota</taxon>
        <taxon>Verrucomicrobiia</taxon>
        <taxon>Verrucomicrobiales</taxon>
        <taxon>Verrucomicrobiaceae</taxon>
        <taxon>Haloferula</taxon>
    </lineage>
</organism>
<evidence type="ECO:0000259" key="1">
    <source>
        <dbReference type="PROSITE" id="PS51819"/>
    </source>
</evidence>
<dbReference type="PANTHER" id="PTHR33993">
    <property type="entry name" value="GLYOXALASE-RELATED"/>
    <property type="match status" value="1"/>
</dbReference>
<proteinExistence type="predicted"/>
<protein>
    <submittedName>
        <fullName evidence="2">Glyoxalase/bleomycin resistance protein/dioxygenase</fullName>
    </submittedName>
</protein>
<sequence length="129" mass="13940">MKVTEFAFVGHPVASLQRARRFYEQVLRLPVPSAIDGTLDGDAGMLEYEIGPHTLAITTAWSDGGPPEQTAFGLVLEVEDFQAAVDHIRSCGVEFCLGPFEGSGCFIAVIADPDGNHVGIHQRKAERSK</sequence>
<dbReference type="SUPFAM" id="SSF54593">
    <property type="entry name" value="Glyoxalase/Bleomycin resistance protein/Dihydroxybiphenyl dioxygenase"/>
    <property type="match status" value="1"/>
</dbReference>
<keyword evidence="3" id="KW-1185">Reference proteome</keyword>
<dbReference type="Pfam" id="PF00903">
    <property type="entry name" value="Glyoxalase"/>
    <property type="match status" value="1"/>
</dbReference>
<evidence type="ECO:0000313" key="2">
    <source>
        <dbReference type="EMBL" id="BCX48164.1"/>
    </source>
</evidence>
<accession>A0ABM7RFS4</accession>
<gene>
    <name evidence="2" type="ORF">HAHE_20720</name>
</gene>
<dbReference type="EMBL" id="AP024702">
    <property type="protein sequence ID" value="BCX48164.1"/>
    <property type="molecule type" value="Genomic_DNA"/>
</dbReference>
<dbReference type="PROSITE" id="PS51819">
    <property type="entry name" value="VOC"/>
    <property type="match status" value="1"/>
</dbReference>
<dbReference type="InterPro" id="IPR004360">
    <property type="entry name" value="Glyas_Fos-R_dOase_dom"/>
</dbReference>
<dbReference type="Proteomes" id="UP001374893">
    <property type="component" value="Chromosome"/>
</dbReference>
<dbReference type="RefSeq" id="WP_338690778.1">
    <property type="nucleotide sequence ID" value="NZ_AP024702.1"/>
</dbReference>
<reference evidence="2 3" key="1">
    <citation type="submission" date="2021-06" db="EMBL/GenBank/DDBJ databases">
        <title>Complete genome of Haloferula helveola possessing various polysaccharide degrading enzymes.</title>
        <authorList>
            <person name="Takami H."/>
            <person name="Huang C."/>
            <person name="Hamasaki K."/>
        </authorList>
    </citation>
    <scope>NUCLEOTIDE SEQUENCE [LARGE SCALE GENOMIC DNA]</scope>
    <source>
        <strain evidence="2 3">CN-1</strain>
    </source>
</reference>
<dbReference type="InterPro" id="IPR037523">
    <property type="entry name" value="VOC_core"/>
</dbReference>
<dbReference type="InterPro" id="IPR052164">
    <property type="entry name" value="Anthracycline_SecMetBiosynth"/>
</dbReference>
<dbReference type="InterPro" id="IPR029068">
    <property type="entry name" value="Glyas_Bleomycin-R_OHBP_Dase"/>
</dbReference>